<dbReference type="HOGENOM" id="CLU_511803_0_0_0"/>
<keyword evidence="4" id="KW-0479">Metal-binding</keyword>
<dbReference type="Pfam" id="PF02878">
    <property type="entry name" value="PGM_PMM_I"/>
    <property type="match status" value="1"/>
</dbReference>
<feature type="domain" description="Alpha-D-phosphohexomutase alpha/beta/alpha" evidence="8">
    <location>
        <begin position="182"/>
        <end position="271"/>
    </location>
</feature>
<dbReference type="PRINTS" id="PR00509">
    <property type="entry name" value="PGMPMM"/>
</dbReference>
<evidence type="ECO:0000256" key="6">
    <source>
        <dbReference type="ARBA" id="ARBA00023235"/>
    </source>
</evidence>
<reference evidence="9 10" key="1">
    <citation type="submission" date="2007-08" db="EMBL/GenBank/DDBJ databases">
        <title>Complete sequence of Roseiflexus castenholzii DSM 13941.</title>
        <authorList>
            <consortium name="US DOE Joint Genome Institute"/>
            <person name="Copeland A."/>
            <person name="Lucas S."/>
            <person name="Lapidus A."/>
            <person name="Barry K."/>
            <person name="Glavina del Rio T."/>
            <person name="Dalin E."/>
            <person name="Tice H."/>
            <person name="Pitluck S."/>
            <person name="Thompson L.S."/>
            <person name="Brettin T."/>
            <person name="Bruce D."/>
            <person name="Detter J.C."/>
            <person name="Han C."/>
            <person name="Tapia R."/>
            <person name="Schmutz J."/>
            <person name="Larimer F."/>
            <person name="Land M."/>
            <person name="Hauser L."/>
            <person name="Kyrpides N."/>
            <person name="Mikhailova N."/>
            <person name="Bryant D.A."/>
            <person name="Hanada S."/>
            <person name="Tsukatani Y."/>
            <person name="Richardson P."/>
        </authorList>
    </citation>
    <scope>NUCLEOTIDE SEQUENCE [LARGE SCALE GENOMIC DNA]</scope>
    <source>
        <strain evidence="10">DSM 13941 / HLO8</strain>
    </source>
</reference>
<organism evidence="9 10">
    <name type="scientific">Roseiflexus castenholzii (strain DSM 13941 / HLO8)</name>
    <dbReference type="NCBI Taxonomy" id="383372"/>
    <lineage>
        <taxon>Bacteria</taxon>
        <taxon>Bacillati</taxon>
        <taxon>Chloroflexota</taxon>
        <taxon>Chloroflexia</taxon>
        <taxon>Chloroflexales</taxon>
        <taxon>Roseiflexineae</taxon>
        <taxon>Roseiflexaceae</taxon>
        <taxon>Roseiflexus</taxon>
    </lineage>
</organism>
<dbReference type="KEGG" id="rca:Rcas_4303"/>
<comment type="similarity">
    <text evidence="2">Belongs to the phosphohexose mutase family.</text>
</comment>
<evidence type="ECO:0000256" key="2">
    <source>
        <dbReference type="ARBA" id="ARBA00010231"/>
    </source>
</evidence>
<dbReference type="GO" id="GO:0005975">
    <property type="term" value="P:carbohydrate metabolic process"/>
    <property type="evidence" value="ECO:0007669"/>
    <property type="project" value="InterPro"/>
</dbReference>
<evidence type="ECO:0000313" key="10">
    <source>
        <dbReference type="Proteomes" id="UP000000263"/>
    </source>
</evidence>
<dbReference type="PANTHER" id="PTHR43771:SF1">
    <property type="entry name" value="PHOSPHOMANNOMUTASE"/>
    <property type="match status" value="1"/>
</dbReference>
<evidence type="ECO:0000256" key="1">
    <source>
        <dbReference type="ARBA" id="ARBA00001946"/>
    </source>
</evidence>
<dbReference type="eggNOG" id="COG1109">
    <property type="taxonomic scope" value="Bacteria"/>
</dbReference>
<dbReference type="AlphaFoldDB" id="A7NRY3"/>
<dbReference type="InterPro" id="IPR005845">
    <property type="entry name" value="A-D-PHexomutase_a/b/a-II"/>
</dbReference>
<dbReference type="InterPro" id="IPR016055">
    <property type="entry name" value="A-D-PHexomutase_a/b/a-I/II/III"/>
</dbReference>
<dbReference type="Proteomes" id="UP000000263">
    <property type="component" value="Chromosome"/>
</dbReference>
<dbReference type="Gene3D" id="3.40.120.10">
    <property type="entry name" value="Alpha-D-Glucose-1,6-Bisphosphate, subunit A, domain 3"/>
    <property type="match status" value="3"/>
</dbReference>
<keyword evidence="10" id="KW-1185">Reference proteome</keyword>
<gene>
    <name evidence="9" type="ordered locus">Rcas_4303</name>
</gene>
<dbReference type="SUPFAM" id="SSF53738">
    <property type="entry name" value="Phosphoglucomutase, first 3 domains"/>
    <property type="match status" value="2"/>
</dbReference>
<dbReference type="GO" id="GO:0016868">
    <property type="term" value="F:intramolecular phosphotransferase activity"/>
    <property type="evidence" value="ECO:0007669"/>
    <property type="project" value="InterPro"/>
</dbReference>
<keyword evidence="6" id="KW-0413">Isomerase</keyword>
<evidence type="ECO:0000256" key="5">
    <source>
        <dbReference type="ARBA" id="ARBA00022842"/>
    </source>
</evidence>
<sequence length="512" mass="56340">MRSTRSLIVSRLNLSMFKAYDIRTPASQLTLDLSERLAYAEAFYFREHLNATKVVLCRDARLSGAQYLEQGMRIFRDLGFEVLAMPQVSSACLFYYTCMRHPEAAGIMYGASHNPGGDTGQKIVAPSVQPIADGCGPGGGLQAIRQLYERGARPVSLRGGRLRLVDYLNDYVRDSMQLAGVAPGTLAGLRIVQDFLAGAAGTEMLLAFTIAGAEVEPRNLAPDGYFPAGAPNPVVHASIAPSLELLRQGGFDFGMFFDGDGDRLDIAAPDGRQLSPAFNLVALAPRLRAIFPDISHPNLYVDLKANPLAIMRIAQQGFGVHIIRNGHSQIKQALGKTADQGFIAAVEESSHYYLTLRWDGTLFPTENTLFFALLTARAWREDPSLYCELLDLQHSTFREREWGYHFPNDDLRAAALAAVEAAFVRSGWRAMRRTVDGVDIDATLLRDGLPFVINADTPLTEEWTQVAQRASQSEKGLARWEVTAGTAARRDAAVRLIEETVRRFQAGPRYVG</sequence>
<evidence type="ECO:0000256" key="3">
    <source>
        <dbReference type="ARBA" id="ARBA00022553"/>
    </source>
</evidence>
<keyword evidence="3" id="KW-0597">Phosphoprotein</keyword>
<dbReference type="Pfam" id="PF02879">
    <property type="entry name" value="PGM_PMM_II"/>
    <property type="match status" value="1"/>
</dbReference>
<dbReference type="GO" id="GO:0046872">
    <property type="term" value="F:metal ion binding"/>
    <property type="evidence" value="ECO:0007669"/>
    <property type="project" value="UniProtKB-KW"/>
</dbReference>
<accession>A7NRY3</accession>
<evidence type="ECO:0000259" key="8">
    <source>
        <dbReference type="Pfam" id="PF02879"/>
    </source>
</evidence>
<feature type="domain" description="Alpha-D-phosphohexomutase alpha/beta/alpha" evidence="7">
    <location>
        <begin position="16"/>
        <end position="127"/>
    </location>
</feature>
<dbReference type="InterPro" id="IPR005844">
    <property type="entry name" value="A-D-PHexomutase_a/b/a-I"/>
</dbReference>
<dbReference type="EMBL" id="CP000804">
    <property type="protein sequence ID" value="ABU60329.1"/>
    <property type="molecule type" value="Genomic_DNA"/>
</dbReference>
<evidence type="ECO:0000259" key="7">
    <source>
        <dbReference type="Pfam" id="PF02878"/>
    </source>
</evidence>
<keyword evidence="5" id="KW-0460">Magnesium</keyword>
<dbReference type="InterPro" id="IPR005841">
    <property type="entry name" value="Alpha-D-phosphohexomutase_SF"/>
</dbReference>
<protein>
    <submittedName>
        <fullName evidence="9">Phosphoglucomutase/phosphomannomutase alpha/beta/alpha domain I</fullName>
    </submittedName>
</protein>
<proteinExistence type="inferred from homology"/>
<dbReference type="PANTHER" id="PTHR43771">
    <property type="entry name" value="PHOSPHOMANNOMUTASE"/>
    <property type="match status" value="1"/>
</dbReference>
<comment type="cofactor">
    <cofactor evidence="1">
        <name>Mg(2+)</name>
        <dbReference type="ChEBI" id="CHEBI:18420"/>
    </cofactor>
</comment>
<dbReference type="STRING" id="383372.Rcas_4303"/>
<evidence type="ECO:0000313" key="9">
    <source>
        <dbReference type="EMBL" id="ABU60329.1"/>
    </source>
</evidence>
<evidence type="ECO:0000256" key="4">
    <source>
        <dbReference type="ARBA" id="ARBA00022723"/>
    </source>
</evidence>
<name>A7NRY3_ROSCS</name>